<keyword evidence="3" id="KW-1185">Reference proteome</keyword>
<reference evidence="3" key="1">
    <citation type="submission" date="2015-05" db="EMBL/GenBank/DDBJ databases">
        <authorList>
            <person name="Collingro A."/>
        </authorList>
    </citation>
    <scope>NUCLEOTIDE SEQUENCE [LARGE SCALE GENOMIC DNA]</scope>
    <source>
        <strain evidence="3">Ps</strain>
    </source>
</reference>
<gene>
    <name evidence="2" type="ORF">HEPPS_01330</name>
</gene>
<feature type="transmembrane region" description="Helical" evidence="1">
    <location>
        <begin position="6"/>
        <end position="33"/>
    </location>
</feature>
<accession>A0A0G7ZN50</accession>
<dbReference type="Proteomes" id="UP000242141">
    <property type="component" value="Unassembled WGS sequence"/>
</dbReference>
<organism evidence="2 3">
    <name type="scientific">Candidatus Hepatoplasma crinochetorum</name>
    <dbReference type="NCBI Taxonomy" id="295596"/>
    <lineage>
        <taxon>Bacteria</taxon>
        <taxon>Bacillati</taxon>
        <taxon>Mycoplasmatota</taxon>
        <taxon>Mollicutes</taxon>
        <taxon>Candidatus Hepatoplasmataceae</taxon>
        <taxon>Candidatus Hepatoplasma</taxon>
    </lineage>
</organism>
<protein>
    <submittedName>
        <fullName evidence="2">Uncharacterized protein</fullName>
    </submittedName>
</protein>
<proteinExistence type="predicted"/>
<keyword evidence="1" id="KW-0812">Transmembrane</keyword>
<keyword evidence="1" id="KW-0472">Membrane</keyword>
<evidence type="ECO:0000256" key="1">
    <source>
        <dbReference type="SAM" id="Phobius"/>
    </source>
</evidence>
<feature type="transmembrane region" description="Helical" evidence="1">
    <location>
        <begin position="151"/>
        <end position="170"/>
    </location>
</feature>
<evidence type="ECO:0000313" key="2">
    <source>
        <dbReference type="EMBL" id="CRX36934.1"/>
    </source>
</evidence>
<dbReference type="EMBL" id="CWGI01000001">
    <property type="protein sequence ID" value="CRX36934.1"/>
    <property type="molecule type" value="Genomic_DNA"/>
</dbReference>
<name>A0A0G7ZN50_9MOLU</name>
<sequence>MESTWAWIAGSFLLFFSVSSSVMIFVGVFFSIWGFKYKKDTNIDLRKKIHEDIINNFTLFFEYLNDQKKMKESSVDIKLLAYFKSPITRKKYRDRLVNLKKLNFDQKLIFDQFRDYKQIKDDFYIRKNLSFNNFALKNEIISEKITDRKELIFILALFNIAFFTESFSLIKITNKKYEKIYKHIYKICK</sequence>
<keyword evidence="1" id="KW-1133">Transmembrane helix</keyword>
<evidence type="ECO:0000313" key="3">
    <source>
        <dbReference type="Proteomes" id="UP000242141"/>
    </source>
</evidence>
<dbReference type="AlphaFoldDB" id="A0A0G7ZN50"/>